<reference evidence="2" key="1">
    <citation type="submission" date="2015-10" db="EMBL/GenBank/DDBJ databases">
        <authorList>
            <person name="Luecker S."/>
            <person name="Luecker S."/>
        </authorList>
    </citation>
    <scope>NUCLEOTIDE SEQUENCE [LARGE SCALE GENOMIC DNA]</scope>
</reference>
<dbReference type="AlphaFoldDB" id="A0A0S4LFX2"/>
<dbReference type="Proteomes" id="UP000198736">
    <property type="component" value="Unassembled WGS sequence"/>
</dbReference>
<protein>
    <submittedName>
        <fullName evidence="1">Uncharacterized protein</fullName>
    </submittedName>
</protein>
<dbReference type="STRING" id="1742973.COMA2_240006"/>
<dbReference type="EMBL" id="CZPZ01000017">
    <property type="protein sequence ID" value="CUS36508.1"/>
    <property type="molecule type" value="Genomic_DNA"/>
</dbReference>
<sequence length="65" mass="7503">MMREPKLKDLMIDEAGTARLRASAIPYHALVSRVLKTDPTKQTATESRLDQLEREVKRIKRIRVA</sequence>
<evidence type="ECO:0000313" key="2">
    <source>
        <dbReference type="Proteomes" id="UP000198736"/>
    </source>
</evidence>
<evidence type="ECO:0000313" key="1">
    <source>
        <dbReference type="EMBL" id="CUS36508.1"/>
    </source>
</evidence>
<proteinExistence type="predicted"/>
<keyword evidence="2" id="KW-1185">Reference proteome</keyword>
<organism evidence="1 2">
    <name type="scientific">Candidatus Nitrospira nitrificans</name>
    <dbReference type="NCBI Taxonomy" id="1742973"/>
    <lineage>
        <taxon>Bacteria</taxon>
        <taxon>Pseudomonadati</taxon>
        <taxon>Nitrospirota</taxon>
        <taxon>Nitrospiria</taxon>
        <taxon>Nitrospirales</taxon>
        <taxon>Nitrospiraceae</taxon>
        <taxon>Nitrospira</taxon>
    </lineage>
</organism>
<accession>A0A0S4LFX2</accession>
<dbReference type="RefSeq" id="WP_090898107.1">
    <property type="nucleotide sequence ID" value="NZ_CZPZ01000017.1"/>
</dbReference>
<gene>
    <name evidence="1" type="ORF">COMA2_240006</name>
</gene>
<name>A0A0S4LFX2_9BACT</name>